<feature type="transmembrane region" description="Helical" evidence="1">
    <location>
        <begin position="188"/>
        <end position="209"/>
    </location>
</feature>
<dbReference type="SUPFAM" id="SSF81324">
    <property type="entry name" value="Voltage-gated potassium channels"/>
    <property type="match status" value="1"/>
</dbReference>
<dbReference type="Proteomes" id="UP000199377">
    <property type="component" value="Unassembled WGS sequence"/>
</dbReference>
<dbReference type="Gene3D" id="1.10.287.70">
    <property type="match status" value="1"/>
</dbReference>
<evidence type="ECO:0000313" key="3">
    <source>
        <dbReference type="EMBL" id="SFJ22407.1"/>
    </source>
</evidence>
<protein>
    <submittedName>
        <fullName evidence="3">Ion channel</fullName>
    </submittedName>
</protein>
<evidence type="ECO:0000313" key="4">
    <source>
        <dbReference type="Proteomes" id="UP000199377"/>
    </source>
</evidence>
<feature type="transmembrane region" description="Helical" evidence="1">
    <location>
        <begin position="121"/>
        <end position="146"/>
    </location>
</feature>
<proteinExistence type="predicted"/>
<evidence type="ECO:0000259" key="2">
    <source>
        <dbReference type="Pfam" id="PF07885"/>
    </source>
</evidence>
<dbReference type="OrthoDB" id="2974133at2"/>
<organism evidence="3 4">
    <name type="scientific">Albimonas pacifica</name>
    <dbReference type="NCBI Taxonomy" id="1114924"/>
    <lineage>
        <taxon>Bacteria</taxon>
        <taxon>Pseudomonadati</taxon>
        <taxon>Pseudomonadota</taxon>
        <taxon>Alphaproteobacteria</taxon>
        <taxon>Rhodobacterales</taxon>
        <taxon>Paracoccaceae</taxon>
        <taxon>Albimonas</taxon>
    </lineage>
</organism>
<keyword evidence="1" id="KW-0472">Membrane</keyword>
<dbReference type="STRING" id="1114924.SAMN05216258_11825"/>
<dbReference type="AlphaFoldDB" id="A0A1I3PM60"/>
<name>A0A1I3PM60_9RHOB</name>
<sequence>MRVGLAPAAERWRYRFLLALAVLLLLGQPLLQGGPAGEAALAALFAATVAATGIVTRSASVARPLKLATPLAWLALHLLAKATGSPVAGGLAFVAVLWLAGQTLWLTVEALVRERKADGDALAGAVFGFFMLALTWAQLYTAVLILDPGAISVPGDAVQGSDLVYFSLVTVTTLGYGDVLPVSPMARILAATEAVVGALYVAVLIGRIVSDLKPGGRPSGS</sequence>
<keyword evidence="4" id="KW-1185">Reference proteome</keyword>
<feature type="domain" description="Potassium channel" evidence="2">
    <location>
        <begin position="155"/>
        <end position="210"/>
    </location>
</feature>
<dbReference type="EMBL" id="FOQH01000018">
    <property type="protein sequence ID" value="SFJ22407.1"/>
    <property type="molecule type" value="Genomic_DNA"/>
</dbReference>
<dbReference type="InterPro" id="IPR013099">
    <property type="entry name" value="K_chnl_dom"/>
</dbReference>
<dbReference type="RefSeq" id="WP_092865915.1">
    <property type="nucleotide sequence ID" value="NZ_FOQH01000018.1"/>
</dbReference>
<feature type="transmembrane region" description="Helical" evidence="1">
    <location>
        <begin position="158"/>
        <end position="176"/>
    </location>
</feature>
<accession>A0A1I3PM60</accession>
<keyword evidence="1" id="KW-1133">Transmembrane helix</keyword>
<keyword evidence="1" id="KW-0812">Transmembrane</keyword>
<gene>
    <name evidence="3" type="ORF">SAMN05216258_11825</name>
</gene>
<evidence type="ECO:0000256" key="1">
    <source>
        <dbReference type="SAM" id="Phobius"/>
    </source>
</evidence>
<dbReference type="Pfam" id="PF07885">
    <property type="entry name" value="Ion_trans_2"/>
    <property type="match status" value="1"/>
</dbReference>
<reference evidence="3 4" key="1">
    <citation type="submission" date="2016-10" db="EMBL/GenBank/DDBJ databases">
        <authorList>
            <person name="de Groot N.N."/>
        </authorList>
    </citation>
    <scope>NUCLEOTIDE SEQUENCE [LARGE SCALE GENOMIC DNA]</scope>
    <source>
        <strain evidence="3 4">CGMCC 1.11030</strain>
    </source>
</reference>
<feature type="transmembrane region" description="Helical" evidence="1">
    <location>
        <begin position="74"/>
        <end position="101"/>
    </location>
</feature>